<evidence type="ECO:0000259" key="1">
    <source>
        <dbReference type="PROSITE" id="PS50883"/>
    </source>
</evidence>
<dbReference type="PANTHER" id="PTHR33121:SF70">
    <property type="entry name" value="SIGNALING PROTEIN YKOW"/>
    <property type="match status" value="1"/>
</dbReference>
<dbReference type="AlphaFoldDB" id="A0A7C9MBR6"/>
<dbReference type="CDD" id="cd01948">
    <property type="entry name" value="EAL"/>
    <property type="match status" value="1"/>
</dbReference>
<comment type="caution">
    <text evidence="2">The sequence shown here is derived from an EMBL/GenBank/DDBJ whole genome shotgun (WGS) entry which is preliminary data.</text>
</comment>
<dbReference type="InterPro" id="IPR001633">
    <property type="entry name" value="EAL_dom"/>
</dbReference>
<evidence type="ECO:0000313" key="2">
    <source>
        <dbReference type="EMBL" id="MVN89299.1"/>
    </source>
</evidence>
<gene>
    <name evidence="2" type="ORF">GO986_21420</name>
</gene>
<dbReference type="PROSITE" id="PS50883">
    <property type="entry name" value="EAL"/>
    <property type="match status" value="1"/>
</dbReference>
<dbReference type="SUPFAM" id="SSF141868">
    <property type="entry name" value="EAL domain-like"/>
    <property type="match status" value="1"/>
</dbReference>
<dbReference type="Gene3D" id="3.20.20.450">
    <property type="entry name" value="EAL domain"/>
    <property type="match status" value="1"/>
</dbReference>
<reference evidence="2 3" key="1">
    <citation type="submission" date="2019-12" db="EMBL/GenBank/DDBJ databases">
        <title>Deinococcus sp. HMF7620 Genome sequencing and assembly.</title>
        <authorList>
            <person name="Kang H."/>
            <person name="Kim H."/>
            <person name="Joh K."/>
        </authorList>
    </citation>
    <scope>NUCLEOTIDE SEQUENCE [LARGE SCALE GENOMIC DNA]</scope>
    <source>
        <strain evidence="2 3">HMF7620</strain>
    </source>
</reference>
<dbReference type="Pfam" id="PF00563">
    <property type="entry name" value="EAL"/>
    <property type="match status" value="1"/>
</dbReference>
<organism evidence="2 3">
    <name type="scientific">Deinococcus arboris</name>
    <dbReference type="NCBI Taxonomy" id="2682977"/>
    <lineage>
        <taxon>Bacteria</taxon>
        <taxon>Thermotogati</taxon>
        <taxon>Deinococcota</taxon>
        <taxon>Deinococci</taxon>
        <taxon>Deinococcales</taxon>
        <taxon>Deinococcaceae</taxon>
        <taxon>Deinococcus</taxon>
    </lineage>
</organism>
<sequence length="319" mass="35619">MQRVMRSVLPPHSALSFQVQRDLPSSCRDLVEQQLTFQSCSSPDQILPEASLLPTHPPPTCSSDLLSGALRRGEFRVHYQPIVSAVSGQPVKAEALLRWQPAGQPLVSPNDFLAHLEASDEMADVGTWVLWQACHAAARWPGTRVAVNLSEAQFSRRNFVTTVKQVLRDTGLQPNCLELELTEAMLMTGSCYAARALRRLRAFGVRVVLDDFGTGFSNLSCLQFFPFDGLKLDRSLVQPLQRRDARSLTIVRGLVELCQRLQLEITAEGVETPVQLRTLQAMDVPLLQGYLFARPQECWTPGTTKLAEGPERVKWDSHF</sequence>
<name>A0A7C9MBR6_9DEIO</name>
<dbReference type="Proteomes" id="UP000483286">
    <property type="component" value="Unassembled WGS sequence"/>
</dbReference>
<dbReference type="EMBL" id="WQLB01000052">
    <property type="protein sequence ID" value="MVN89299.1"/>
    <property type="molecule type" value="Genomic_DNA"/>
</dbReference>
<dbReference type="InterPro" id="IPR050706">
    <property type="entry name" value="Cyclic-di-GMP_PDE-like"/>
</dbReference>
<keyword evidence="3" id="KW-1185">Reference proteome</keyword>
<evidence type="ECO:0000313" key="3">
    <source>
        <dbReference type="Proteomes" id="UP000483286"/>
    </source>
</evidence>
<protein>
    <submittedName>
        <fullName evidence="2">EAL domain-containing protein</fullName>
    </submittedName>
</protein>
<dbReference type="GO" id="GO:0071111">
    <property type="term" value="F:cyclic-guanylate-specific phosphodiesterase activity"/>
    <property type="evidence" value="ECO:0007669"/>
    <property type="project" value="InterPro"/>
</dbReference>
<dbReference type="InterPro" id="IPR035919">
    <property type="entry name" value="EAL_sf"/>
</dbReference>
<dbReference type="PANTHER" id="PTHR33121">
    <property type="entry name" value="CYCLIC DI-GMP PHOSPHODIESTERASE PDEF"/>
    <property type="match status" value="1"/>
</dbReference>
<feature type="domain" description="EAL" evidence="1">
    <location>
        <begin position="59"/>
        <end position="309"/>
    </location>
</feature>
<proteinExistence type="predicted"/>
<dbReference type="SMART" id="SM00052">
    <property type="entry name" value="EAL"/>
    <property type="match status" value="1"/>
</dbReference>
<accession>A0A7C9MBR6</accession>